<proteinExistence type="predicted"/>
<accession>A0A8J6BG61</accession>
<name>A0A8J6BG61_ELECQ</name>
<protein>
    <submittedName>
        <fullName evidence="1">Uncharacterized protein</fullName>
    </submittedName>
</protein>
<keyword evidence="2" id="KW-1185">Reference proteome</keyword>
<dbReference type="AlphaFoldDB" id="A0A8J6BG61"/>
<dbReference type="EMBL" id="WNTK01010126">
    <property type="protein sequence ID" value="KAG9462660.1"/>
    <property type="molecule type" value="Genomic_DNA"/>
</dbReference>
<dbReference type="Proteomes" id="UP000770717">
    <property type="component" value="Unassembled WGS sequence"/>
</dbReference>
<organism evidence="1 2">
    <name type="scientific">Eleutherodactylus coqui</name>
    <name type="common">Puerto Rican coqui</name>
    <dbReference type="NCBI Taxonomy" id="57060"/>
    <lineage>
        <taxon>Eukaryota</taxon>
        <taxon>Metazoa</taxon>
        <taxon>Chordata</taxon>
        <taxon>Craniata</taxon>
        <taxon>Vertebrata</taxon>
        <taxon>Euteleostomi</taxon>
        <taxon>Amphibia</taxon>
        <taxon>Batrachia</taxon>
        <taxon>Anura</taxon>
        <taxon>Neobatrachia</taxon>
        <taxon>Hyloidea</taxon>
        <taxon>Eleutherodactylidae</taxon>
        <taxon>Eleutherodactylinae</taxon>
        <taxon>Eleutherodactylus</taxon>
        <taxon>Eleutherodactylus</taxon>
    </lineage>
</organism>
<evidence type="ECO:0000313" key="2">
    <source>
        <dbReference type="Proteomes" id="UP000770717"/>
    </source>
</evidence>
<evidence type="ECO:0000313" key="1">
    <source>
        <dbReference type="EMBL" id="KAG9462660.1"/>
    </source>
</evidence>
<reference evidence="1" key="1">
    <citation type="thesis" date="2020" institute="ProQuest LLC" country="789 East Eisenhower Parkway, Ann Arbor, MI, USA">
        <title>Comparative Genomics and Chromosome Evolution.</title>
        <authorList>
            <person name="Mudd A.B."/>
        </authorList>
    </citation>
    <scope>NUCLEOTIDE SEQUENCE</scope>
    <source>
        <strain evidence="1">HN-11 Male</strain>
        <tissue evidence="1">Kidney and liver</tissue>
    </source>
</reference>
<gene>
    <name evidence="1" type="ORF">GDO78_013635</name>
</gene>
<comment type="caution">
    <text evidence="1">The sequence shown here is derived from an EMBL/GenBank/DDBJ whole genome shotgun (WGS) entry which is preliminary data.</text>
</comment>
<sequence length="106" mass="11409">MKLILPLGSEARESPTMSFWGAGDTGLGWLTRAGDIFKGKENLAEPPRAPRSTRARPTIIIAIDVVTRAHTPPATCLQPPQLQLCPGATQTDIAGRSKLKSSANFW</sequence>